<feature type="domain" description="UvrD-like helicase ATP-binding" evidence="15">
    <location>
        <begin position="5"/>
        <end position="437"/>
    </location>
</feature>
<dbReference type="InterPro" id="IPR014016">
    <property type="entry name" value="UvrD-like_ATP-bd"/>
</dbReference>
<evidence type="ECO:0000256" key="4">
    <source>
        <dbReference type="ARBA" id="ARBA00022801"/>
    </source>
</evidence>
<dbReference type="EC" id="5.6.2.4" evidence="12"/>
<dbReference type="PROSITE" id="PS51198">
    <property type="entry name" value="UVRD_HELICASE_ATP_BIND"/>
    <property type="match status" value="1"/>
</dbReference>
<evidence type="ECO:0000256" key="9">
    <source>
        <dbReference type="ARBA" id="ARBA00023204"/>
    </source>
</evidence>
<dbReference type="SUPFAM" id="SSF52980">
    <property type="entry name" value="Restriction endonuclease-like"/>
    <property type="match status" value="1"/>
</dbReference>
<evidence type="ECO:0000256" key="11">
    <source>
        <dbReference type="ARBA" id="ARBA00034617"/>
    </source>
</evidence>
<keyword evidence="10" id="KW-0413">Isomerase</keyword>
<dbReference type="GO" id="GO:0000725">
    <property type="term" value="P:recombinational repair"/>
    <property type="evidence" value="ECO:0007669"/>
    <property type="project" value="TreeGrafter"/>
</dbReference>
<dbReference type="GO" id="GO:0004527">
    <property type="term" value="F:exonuclease activity"/>
    <property type="evidence" value="ECO:0007669"/>
    <property type="project" value="UniProtKB-KW"/>
</dbReference>
<dbReference type="Gene3D" id="3.40.50.300">
    <property type="entry name" value="P-loop containing nucleotide triphosphate hydrolases"/>
    <property type="match status" value="3"/>
</dbReference>
<dbReference type="GO" id="GO:0005829">
    <property type="term" value="C:cytosol"/>
    <property type="evidence" value="ECO:0007669"/>
    <property type="project" value="TreeGrafter"/>
</dbReference>
<keyword evidence="1" id="KW-0540">Nuclease</keyword>
<dbReference type="EMBL" id="MTLA01000080">
    <property type="protein sequence ID" value="OOP68820.1"/>
    <property type="molecule type" value="Genomic_DNA"/>
</dbReference>
<dbReference type="AlphaFoldDB" id="A0A8E2IA73"/>
<dbReference type="RefSeq" id="WP_078109944.1">
    <property type="nucleotide sequence ID" value="NZ_CP065424.1"/>
</dbReference>
<dbReference type="PANTHER" id="PTHR11070:SF23">
    <property type="entry name" value="RECBCD ENZYME SUBUNIT RECB"/>
    <property type="match status" value="1"/>
</dbReference>
<evidence type="ECO:0000256" key="10">
    <source>
        <dbReference type="ARBA" id="ARBA00023235"/>
    </source>
</evidence>
<dbReference type="InterPro" id="IPR038726">
    <property type="entry name" value="PDDEXK_AddAB-type"/>
</dbReference>
<dbReference type="InterPro" id="IPR027417">
    <property type="entry name" value="P-loop_NTPase"/>
</dbReference>
<dbReference type="GO" id="GO:0005524">
    <property type="term" value="F:ATP binding"/>
    <property type="evidence" value="ECO:0007669"/>
    <property type="project" value="UniProtKB-UniRule"/>
</dbReference>
<reference evidence="17 18" key="1">
    <citation type="submission" date="2017-01" db="EMBL/GenBank/DDBJ databases">
        <title>Draft genome sequence of Bacillus oleronius.</title>
        <authorList>
            <person name="Allam M."/>
        </authorList>
    </citation>
    <scope>NUCLEOTIDE SEQUENCE [LARGE SCALE GENOMIC DNA]</scope>
    <source>
        <strain evidence="17 18">DSM 9356</strain>
    </source>
</reference>
<dbReference type="InterPro" id="IPR011604">
    <property type="entry name" value="PDDEXK-like_dom_sf"/>
</dbReference>
<evidence type="ECO:0000259" key="15">
    <source>
        <dbReference type="PROSITE" id="PS51198"/>
    </source>
</evidence>
<keyword evidence="18" id="KW-1185">Reference proteome</keyword>
<keyword evidence="3" id="KW-0227">DNA damage</keyword>
<dbReference type="Gene3D" id="1.10.486.10">
    <property type="entry name" value="PCRA, domain 4"/>
    <property type="match status" value="1"/>
</dbReference>
<sequence length="1063" mass="124813">MSKQIIDEVARHKIEQHLTQNFLVEAGAGSGKTTSLVNRMVNMIKMGTCNISEIAAITFTKKAAEELTTRFQTKLENEWRVEEDLSKKQNLESALANFDQCFLGTVHSFCACILRERPIEAGLDLQFREIEEREDQHIAIQAWNNFFEKMMVKDSERYHFIKRLGIPVSDLRQCFLRLIAYPDVDWVYVEKESPNISRVYHSFLNLLKEANHAIPSEPIEGRYDKLQELILQAIRKNKYENHETDAMKIGLLETFNKQLTITQKLWSSKEDAKYYLDKIVDFVEMKIQPLLEKWYEYVHGHIMPLMIDILHEYEILKKQMSYVNFHDLLIKTALLLKENSEVRGYFQEKYRSILVDEFQDTDPIQAEIMFYITAENLYEQDWTRCRPKQGSLFVVGDPKQAIYRFRRADIDIYNKVKELIGNQGGEILELTMNFRTLDSVTNSLNSFFEEKLPIQATEYQAAFKPLHAYFNDNHSTFSGIYQSIIPKEYVNKEEMIQFDAFQIAETINKMIHQGHQPKEFMILTRYNENLEVYYQALLENNIPAHLSGEITLANMTEFQELFHLVEFVKDPTNTVQLLAVLRGPFFGVSDQELFEWKYSGGSFDIYWTPSEDNVVESTFDFLQAFERLQTYVNWKYQYSPATVVEKMIEDIGFYPLLLLKGYGKNECQHLNSIITTIRSASTFYEAAELLKELIFTKRLVLNMDVGANAVRIMNVHKSKGLEAEIVFLANPVKKIDVKERISLHIKRTNTTSYGYFIVQKSNGFQTKMIACPPEWSIHQTEEYKYLIEEETRIVYVAATRAEKALIISTSEKTNKKNPWNELVFAVQPNRIQVDDIMESEITEQEVQRKINVSNDYINELGMWINKHIQPTYATYSPTDEKDDIYQLDIDREKGGGMLWGTLIHEAFEKLIRGMKIENHIEDLLQKYGFSLQRKQEVYQSIQSFKHTKIWDQLQTAEIVLTEVPFNVRLSSEDPLYKKIRKSKDQQYPLLVKGVIDLAYQYKGNWYIVDYKTDRSKDREGIVRLTSYYEHQIALYRELWERIMHTSVHQTLLYFVFTDDICIV</sequence>
<dbReference type="SUPFAM" id="SSF52540">
    <property type="entry name" value="P-loop containing nucleoside triphosphate hydrolases"/>
    <property type="match status" value="1"/>
</dbReference>
<accession>A0A8E2IA73</accession>
<evidence type="ECO:0000256" key="5">
    <source>
        <dbReference type="ARBA" id="ARBA00022806"/>
    </source>
</evidence>
<evidence type="ECO:0000256" key="14">
    <source>
        <dbReference type="PROSITE-ProRule" id="PRU00560"/>
    </source>
</evidence>
<proteinExistence type="predicted"/>
<feature type="domain" description="UvrD-like helicase C-terminal" evidence="16">
    <location>
        <begin position="435"/>
        <end position="720"/>
    </location>
</feature>
<evidence type="ECO:0000256" key="7">
    <source>
        <dbReference type="ARBA" id="ARBA00022840"/>
    </source>
</evidence>
<comment type="catalytic activity">
    <reaction evidence="13">
        <text>ATP + H2O = ADP + phosphate + H(+)</text>
        <dbReference type="Rhea" id="RHEA:13065"/>
        <dbReference type="ChEBI" id="CHEBI:15377"/>
        <dbReference type="ChEBI" id="CHEBI:15378"/>
        <dbReference type="ChEBI" id="CHEBI:30616"/>
        <dbReference type="ChEBI" id="CHEBI:43474"/>
        <dbReference type="ChEBI" id="CHEBI:456216"/>
        <dbReference type="EC" id="5.6.2.4"/>
    </reaction>
</comment>
<evidence type="ECO:0000256" key="12">
    <source>
        <dbReference type="ARBA" id="ARBA00034808"/>
    </source>
</evidence>
<dbReference type="GO" id="GO:0043138">
    <property type="term" value="F:3'-5' DNA helicase activity"/>
    <property type="evidence" value="ECO:0007669"/>
    <property type="project" value="UniProtKB-EC"/>
</dbReference>
<gene>
    <name evidence="17" type="ORF">BWZ43_08465</name>
</gene>
<evidence type="ECO:0000256" key="8">
    <source>
        <dbReference type="ARBA" id="ARBA00023125"/>
    </source>
</evidence>
<dbReference type="PROSITE" id="PS51217">
    <property type="entry name" value="UVRD_HELICASE_CTER"/>
    <property type="match status" value="1"/>
</dbReference>
<evidence type="ECO:0000259" key="16">
    <source>
        <dbReference type="PROSITE" id="PS51217"/>
    </source>
</evidence>
<keyword evidence="8" id="KW-0238">DNA-binding</keyword>
<keyword evidence="5 14" id="KW-0347">Helicase</keyword>
<dbReference type="Proteomes" id="UP000189761">
    <property type="component" value="Unassembled WGS sequence"/>
</dbReference>
<dbReference type="InterPro" id="IPR014017">
    <property type="entry name" value="DNA_helicase_UvrD-like_C"/>
</dbReference>
<dbReference type="Pfam" id="PF13361">
    <property type="entry name" value="UvrD_C"/>
    <property type="match status" value="2"/>
</dbReference>
<name>A0A8E2IA73_9BACI</name>
<evidence type="ECO:0000256" key="13">
    <source>
        <dbReference type="ARBA" id="ARBA00048988"/>
    </source>
</evidence>
<evidence type="ECO:0000256" key="1">
    <source>
        <dbReference type="ARBA" id="ARBA00022722"/>
    </source>
</evidence>
<dbReference type="Gene3D" id="3.90.320.10">
    <property type="match status" value="1"/>
</dbReference>
<keyword evidence="9" id="KW-0234">DNA repair</keyword>
<dbReference type="Pfam" id="PF00580">
    <property type="entry name" value="UvrD-helicase"/>
    <property type="match status" value="1"/>
</dbReference>
<dbReference type="GO" id="GO:0003677">
    <property type="term" value="F:DNA binding"/>
    <property type="evidence" value="ECO:0007669"/>
    <property type="project" value="UniProtKB-KW"/>
</dbReference>
<dbReference type="InterPro" id="IPR011335">
    <property type="entry name" value="Restrct_endonuc-II-like"/>
</dbReference>
<feature type="binding site" evidence="14">
    <location>
        <begin position="26"/>
        <end position="33"/>
    </location>
    <ligand>
        <name>ATP</name>
        <dbReference type="ChEBI" id="CHEBI:30616"/>
    </ligand>
</feature>
<comment type="catalytic activity">
    <reaction evidence="11">
        <text>Couples ATP hydrolysis with the unwinding of duplex DNA by translocating in the 3'-5' direction.</text>
        <dbReference type="EC" id="5.6.2.4"/>
    </reaction>
</comment>
<evidence type="ECO:0000313" key="18">
    <source>
        <dbReference type="Proteomes" id="UP000189761"/>
    </source>
</evidence>
<evidence type="ECO:0000256" key="2">
    <source>
        <dbReference type="ARBA" id="ARBA00022741"/>
    </source>
</evidence>
<comment type="caution">
    <text evidence="17">The sequence shown here is derived from an EMBL/GenBank/DDBJ whole genome shotgun (WGS) entry which is preliminary data.</text>
</comment>
<dbReference type="GO" id="GO:0009338">
    <property type="term" value="C:exodeoxyribonuclease V complex"/>
    <property type="evidence" value="ECO:0007669"/>
    <property type="project" value="TreeGrafter"/>
</dbReference>
<keyword evidence="7 14" id="KW-0067">ATP-binding</keyword>
<keyword evidence="4 14" id="KW-0378">Hydrolase</keyword>
<dbReference type="PANTHER" id="PTHR11070">
    <property type="entry name" value="UVRD / RECB / PCRA DNA HELICASE FAMILY MEMBER"/>
    <property type="match status" value="1"/>
</dbReference>
<organism evidence="17 18">
    <name type="scientific">Heyndrickxia oleronia</name>
    <dbReference type="NCBI Taxonomy" id="38875"/>
    <lineage>
        <taxon>Bacteria</taxon>
        <taxon>Bacillati</taxon>
        <taxon>Bacillota</taxon>
        <taxon>Bacilli</taxon>
        <taxon>Bacillales</taxon>
        <taxon>Bacillaceae</taxon>
        <taxon>Heyndrickxia</taxon>
    </lineage>
</organism>
<dbReference type="InterPro" id="IPR000212">
    <property type="entry name" value="DNA_helicase_UvrD/REP"/>
</dbReference>
<evidence type="ECO:0000256" key="6">
    <source>
        <dbReference type="ARBA" id="ARBA00022839"/>
    </source>
</evidence>
<keyword evidence="6" id="KW-0269">Exonuclease</keyword>
<evidence type="ECO:0000256" key="3">
    <source>
        <dbReference type="ARBA" id="ARBA00022763"/>
    </source>
</evidence>
<dbReference type="Pfam" id="PF12705">
    <property type="entry name" value="PDDEXK_1"/>
    <property type="match status" value="1"/>
</dbReference>
<protein>
    <recommendedName>
        <fullName evidence="12">DNA 3'-5' helicase</fullName>
        <ecNumber evidence="12">5.6.2.4</ecNumber>
    </recommendedName>
</protein>
<evidence type="ECO:0000313" key="17">
    <source>
        <dbReference type="EMBL" id="OOP68820.1"/>
    </source>
</evidence>
<keyword evidence="2 14" id="KW-0547">Nucleotide-binding</keyword>